<organism evidence="2 3">
    <name type="scientific">Phytophthora fragariae</name>
    <dbReference type="NCBI Taxonomy" id="53985"/>
    <lineage>
        <taxon>Eukaryota</taxon>
        <taxon>Sar</taxon>
        <taxon>Stramenopiles</taxon>
        <taxon>Oomycota</taxon>
        <taxon>Peronosporomycetes</taxon>
        <taxon>Peronosporales</taxon>
        <taxon>Peronosporaceae</taxon>
        <taxon>Phytophthora</taxon>
    </lineage>
</organism>
<accession>A0A6A3ZK09</accession>
<feature type="chain" id="PRO_5025651450" description="Secreted protein" evidence="1">
    <location>
        <begin position="22"/>
        <end position="69"/>
    </location>
</feature>
<evidence type="ECO:0000256" key="1">
    <source>
        <dbReference type="SAM" id="SignalP"/>
    </source>
</evidence>
<reference evidence="2 3" key="1">
    <citation type="submission" date="2018-08" db="EMBL/GenBank/DDBJ databases">
        <title>Genomic investigation of the strawberry pathogen Phytophthora fragariae indicates pathogenicity is determined by transcriptional variation in three key races.</title>
        <authorList>
            <person name="Adams T.M."/>
            <person name="Armitage A.D."/>
            <person name="Sobczyk M.K."/>
            <person name="Bates H.J."/>
            <person name="Dunwell J.M."/>
            <person name="Nellist C.F."/>
            <person name="Harrison R.J."/>
        </authorList>
    </citation>
    <scope>NUCLEOTIDE SEQUENCE [LARGE SCALE GENOMIC DNA]</scope>
    <source>
        <strain evidence="2 3">NOV-27</strain>
    </source>
</reference>
<feature type="signal peptide" evidence="1">
    <location>
        <begin position="1"/>
        <end position="21"/>
    </location>
</feature>
<keyword evidence="3" id="KW-1185">Reference proteome</keyword>
<evidence type="ECO:0008006" key="4">
    <source>
        <dbReference type="Google" id="ProtNLM"/>
    </source>
</evidence>
<name>A0A6A3ZK09_9STRA</name>
<gene>
    <name evidence="2" type="ORF">PF005_g385</name>
</gene>
<evidence type="ECO:0000313" key="2">
    <source>
        <dbReference type="EMBL" id="KAE9238103.1"/>
    </source>
</evidence>
<dbReference type="EMBL" id="QXGB01000007">
    <property type="protein sequence ID" value="KAE9238103.1"/>
    <property type="molecule type" value="Genomic_DNA"/>
</dbReference>
<dbReference type="AlphaFoldDB" id="A0A6A3ZK09"/>
<proteinExistence type="predicted"/>
<dbReference type="Proteomes" id="UP000433483">
    <property type="component" value="Unassembled WGS sequence"/>
</dbReference>
<comment type="caution">
    <text evidence="2">The sequence shown here is derived from an EMBL/GenBank/DDBJ whole genome shotgun (WGS) entry which is preliminary data.</text>
</comment>
<evidence type="ECO:0000313" key="3">
    <source>
        <dbReference type="Proteomes" id="UP000433483"/>
    </source>
</evidence>
<keyword evidence="1" id="KW-0732">Signal</keyword>
<sequence length="69" mass="6884">MGLSDALRTLILTSLGWLLLGTRVKLDLLEEVAEVLVLVGLEGSGDGGGHGCSVAVGSAVGCCCAGLKE</sequence>
<protein>
    <recommendedName>
        <fullName evidence="4">Secreted protein</fullName>
    </recommendedName>
</protein>